<evidence type="ECO:0000256" key="9">
    <source>
        <dbReference type="SAM" id="MobiDB-lite"/>
    </source>
</evidence>
<keyword evidence="7" id="KW-0378">Hydrolase</keyword>
<reference evidence="12 13" key="1">
    <citation type="journal article" date="2024" name="Nat. Commun.">
        <title>Phylogenomics reveals the evolutionary origins of lichenization in chlorophyte algae.</title>
        <authorList>
            <person name="Puginier C."/>
            <person name="Libourel C."/>
            <person name="Otte J."/>
            <person name="Skaloud P."/>
            <person name="Haon M."/>
            <person name="Grisel S."/>
            <person name="Petersen M."/>
            <person name="Berrin J.G."/>
            <person name="Delaux P.M."/>
            <person name="Dal Grande F."/>
            <person name="Keller J."/>
        </authorList>
    </citation>
    <scope>NUCLEOTIDE SEQUENCE [LARGE SCALE GENOMIC DNA]</scope>
    <source>
        <strain evidence="12 13">SAG 2145</strain>
    </source>
</reference>
<evidence type="ECO:0000256" key="6">
    <source>
        <dbReference type="ARBA" id="ARBA00022729"/>
    </source>
</evidence>
<evidence type="ECO:0000313" key="13">
    <source>
        <dbReference type="Proteomes" id="UP001438707"/>
    </source>
</evidence>
<gene>
    <name evidence="12" type="ORF">WJX74_010155</name>
</gene>
<dbReference type="PANTHER" id="PTHR31451">
    <property type="match status" value="1"/>
</dbReference>
<protein>
    <recommendedName>
        <fullName evidence="4">mannan endo-1,4-beta-mannosidase</fullName>
        <ecNumber evidence="4">3.2.1.78</ecNumber>
    </recommendedName>
</protein>
<feature type="compositionally biased region" description="Low complexity" evidence="9">
    <location>
        <begin position="87"/>
        <end position="100"/>
    </location>
</feature>
<evidence type="ECO:0000313" key="12">
    <source>
        <dbReference type="EMBL" id="KAK9843312.1"/>
    </source>
</evidence>
<feature type="domain" description="Glycoside hydrolase family 5" evidence="11">
    <location>
        <begin position="179"/>
        <end position="410"/>
    </location>
</feature>
<keyword evidence="6 10" id="KW-0732">Signal</keyword>
<dbReference type="InterPro" id="IPR045053">
    <property type="entry name" value="MAN-like"/>
</dbReference>
<evidence type="ECO:0000256" key="8">
    <source>
        <dbReference type="ARBA" id="ARBA00023295"/>
    </source>
</evidence>
<evidence type="ECO:0000256" key="10">
    <source>
        <dbReference type="SAM" id="SignalP"/>
    </source>
</evidence>
<comment type="caution">
    <text evidence="12">The sequence shown here is derived from an EMBL/GenBank/DDBJ whole genome shotgun (WGS) entry which is preliminary data.</text>
</comment>
<feature type="region of interest" description="Disordered" evidence="9">
    <location>
        <begin position="31"/>
        <end position="100"/>
    </location>
</feature>
<feature type="region of interest" description="Disordered" evidence="9">
    <location>
        <begin position="136"/>
        <end position="168"/>
    </location>
</feature>
<feature type="compositionally biased region" description="Low complexity" evidence="9">
    <location>
        <begin position="31"/>
        <end position="42"/>
    </location>
</feature>
<sequence length="699" mass="72525">MNARLVFLSLGSCLFLALTLPVSAERTLQQAAPAADAARRGASPPPPPATTASPPPPVSASPSPSPPASTSPSPPAATSPSPPAATSPPTANSTSTGNSTASAVATSNAAATSSAAAAVPTSAVFSQFPFNPSKFNPTVQTTDTGAQGAETQTSSATAATRTLVAPSATTSATAASTSAYVRTSGTGFTLNGARFYAAGSNGYYLGLISNGVQYGFTDAAISSYFSGQHGQNLNAIRVWMFVNGDGERVSTDTTRRAAQITPGVYNETVLRRFDRIIATAGAYNIKLICTLSNFLPELGGAQWYVDYVLGGANPSYGSGGAITQWYTNANVIKAFQNYVGMLLGRTNTFTGRLYKNEPAIMAWEIINEPEYTYNGDTTGATVRNWINTMANYIRSQDSNHLITTGEEGFSTATPTTNTGTVANSDGSCLPCDANTAGAASANPFAIFHNFVNAGAKGVDFQGNLALPNINFATVHAYPQAFGIPFSGLGDYDNYTWINTYFIASRAAFARTANKPIILEEFGTVPQGTQVTPGASSYTNNYGTGIVQSPRNLVYGSMLASAAASGYAGAFPWEVYPFAASGSSFSASTITFQWGQEGSGAIWAWGNYTACAIANGPAACTYRRPVAEPNLVSGTKVYGYCNKGQTPTSPCQTCDIGFPGSNPATNCSVAAQQAYQCSPGAFYQYARCQATCNCQATAAG</sequence>
<dbReference type="GO" id="GO:0016985">
    <property type="term" value="F:mannan endo-1,4-beta-mannosidase activity"/>
    <property type="evidence" value="ECO:0007669"/>
    <property type="project" value="UniProtKB-EC"/>
</dbReference>
<dbReference type="Pfam" id="PF26410">
    <property type="entry name" value="GH5_mannosidase"/>
    <property type="match status" value="1"/>
</dbReference>
<feature type="chain" id="PRO_5043632072" description="mannan endo-1,4-beta-mannosidase" evidence="10">
    <location>
        <begin position="25"/>
        <end position="699"/>
    </location>
</feature>
<proteinExistence type="inferred from homology"/>
<dbReference type="PANTHER" id="PTHR31451:SF39">
    <property type="entry name" value="MANNAN ENDO-1,4-BETA-MANNOSIDASE 1"/>
    <property type="match status" value="1"/>
</dbReference>
<dbReference type="Gene3D" id="3.20.20.80">
    <property type="entry name" value="Glycosidases"/>
    <property type="match status" value="1"/>
</dbReference>
<dbReference type="GO" id="GO:0000272">
    <property type="term" value="P:polysaccharide catabolic process"/>
    <property type="evidence" value="ECO:0007669"/>
    <property type="project" value="InterPro"/>
</dbReference>
<feature type="compositionally biased region" description="Polar residues" evidence="9">
    <location>
        <begin position="136"/>
        <end position="145"/>
    </location>
</feature>
<keyword evidence="5" id="KW-0964">Secreted</keyword>
<keyword evidence="13" id="KW-1185">Reference proteome</keyword>
<name>A0AAW1SBG1_9CHLO</name>
<evidence type="ECO:0000256" key="7">
    <source>
        <dbReference type="ARBA" id="ARBA00022801"/>
    </source>
</evidence>
<comment type="catalytic activity">
    <reaction evidence="1">
        <text>Random hydrolysis of (1-&gt;4)-beta-D-mannosidic linkages in mannans, galactomannans and glucomannans.</text>
        <dbReference type="EC" id="3.2.1.78"/>
    </reaction>
</comment>
<feature type="compositionally biased region" description="Low complexity" evidence="9">
    <location>
        <begin position="146"/>
        <end position="168"/>
    </location>
</feature>
<comment type="similarity">
    <text evidence="3">Belongs to the glycosyl hydrolase 5 (cellulase A) family.</text>
</comment>
<keyword evidence="8" id="KW-0326">Glycosidase</keyword>
<dbReference type="EMBL" id="JALJOS010000002">
    <property type="protein sequence ID" value="KAK9843312.1"/>
    <property type="molecule type" value="Genomic_DNA"/>
</dbReference>
<feature type="compositionally biased region" description="Pro residues" evidence="9">
    <location>
        <begin position="43"/>
        <end position="86"/>
    </location>
</feature>
<dbReference type="InterPro" id="IPR017853">
    <property type="entry name" value="GH"/>
</dbReference>
<comment type="subcellular location">
    <subcellularLocation>
        <location evidence="2">Secreted</location>
    </subcellularLocation>
</comment>
<evidence type="ECO:0000256" key="5">
    <source>
        <dbReference type="ARBA" id="ARBA00022525"/>
    </source>
</evidence>
<evidence type="ECO:0000256" key="3">
    <source>
        <dbReference type="ARBA" id="ARBA00005641"/>
    </source>
</evidence>
<dbReference type="GO" id="GO:0005576">
    <property type="term" value="C:extracellular region"/>
    <property type="evidence" value="ECO:0007669"/>
    <property type="project" value="UniProtKB-SubCell"/>
</dbReference>
<dbReference type="AlphaFoldDB" id="A0AAW1SBG1"/>
<organism evidence="12 13">
    <name type="scientific">Apatococcus lobatus</name>
    <dbReference type="NCBI Taxonomy" id="904363"/>
    <lineage>
        <taxon>Eukaryota</taxon>
        <taxon>Viridiplantae</taxon>
        <taxon>Chlorophyta</taxon>
        <taxon>core chlorophytes</taxon>
        <taxon>Trebouxiophyceae</taxon>
        <taxon>Chlorellales</taxon>
        <taxon>Chlorellaceae</taxon>
        <taxon>Apatococcus</taxon>
    </lineage>
</organism>
<dbReference type="InterPro" id="IPR001547">
    <property type="entry name" value="Glyco_hydro_5"/>
</dbReference>
<evidence type="ECO:0000256" key="2">
    <source>
        <dbReference type="ARBA" id="ARBA00004613"/>
    </source>
</evidence>
<dbReference type="Proteomes" id="UP001438707">
    <property type="component" value="Unassembled WGS sequence"/>
</dbReference>
<feature type="signal peptide" evidence="10">
    <location>
        <begin position="1"/>
        <end position="24"/>
    </location>
</feature>
<evidence type="ECO:0000256" key="1">
    <source>
        <dbReference type="ARBA" id="ARBA00001678"/>
    </source>
</evidence>
<accession>A0AAW1SBG1</accession>
<dbReference type="SUPFAM" id="SSF51445">
    <property type="entry name" value="(Trans)glycosidases"/>
    <property type="match status" value="1"/>
</dbReference>
<evidence type="ECO:0000256" key="4">
    <source>
        <dbReference type="ARBA" id="ARBA00012706"/>
    </source>
</evidence>
<dbReference type="EC" id="3.2.1.78" evidence="4"/>
<evidence type="ECO:0000259" key="11">
    <source>
        <dbReference type="Pfam" id="PF26410"/>
    </source>
</evidence>